<dbReference type="EMBL" id="QICS01000030">
    <property type="protein sequence ID" value="PXV84407.1"/>
    <property type="molecule type" value="Genomic_DNA"/>
</dbReference>
<dbReference type="PANTHER" id="PTHR38567">
    <property type="entry name" value="DUF4291 DOMAIN-CONTAINING PROTEIN"/>
    <property type="match status" value="1"/>
</dbReference>
<protein>
    <submittedName>
        <fullName evidence="1">Uncharacterized protein DUF4291</fullName>
    </submittedName>
</protein>
<dbReference type="Pfam" id="PF14124">
    <property type="entry name" value="DUF4291"/>
    <property type="match status" value="1"/>
</dbReference>
<dbReference type="Proteomes" id="UP000247523">
    <property type="component" value="Unassembled WGS sequence"/>
</dbReference>
<evidence type="ECO:0000313" key="1">
    <source>
        <dbReference type="EMBL" id="PXV84407.1"/>
    </source>
</evidence>
<evidence type="ECO:0000313" key="2">
    <source>
        <dbReference type="Proteomes" id="UP000247523"/>
    </source>
</evidence>
<dbReference type="AlphaFoldDB" id="A0A318EKJ1"/>
<accession>A0A318EKJ1</accession>
<dbReference type="InterPro" id="IPR025633">
    <property type="entry name" value="DUF4291"/>
</dbReference>
<comment type="caution">
    <text evidence="1">The sequence shown here is derived from an EMBL/GenBank/DDBJ whole genome shotgun (WGS) entry which is preliminary data.</text>
</comment>
<proteinExistence type="predicted"/>
<name>A0A318EKJ1_9FIRM</name>
<dbReference type="PANTHER" id="PTHR38567:SF1">
    <property type="entry name" value="DUF4291 DOMAIN-CONTAINING PROTEIN"/>
    <property type="match status" value="1"/>
</dbReference>
<gene>
    <name evidence="1" type="ORF">C8E03_1302</name>
</gene>
<organism evidence="1 2">
    <name type="scientific">Lachnotalea glycerini</name>
    <dbReference type="NCBI Taxonomy" id="1763509"/>
    <lineage>
        <taxon>Bacteria</taxon>
        <taxon>Bacillati</taxon>
        <taxon>Bacillota</taxon>
        <taxon>Clostridia</taxon>
        <taxon>Lachnospirales</taxon>
        <taxon>Lachnospiraceae</taxon>
        <taxon>Lachnotalea</taxon>
    </lineage>
</organism>
<reference evidence="1 2" key="1">
    <citation type="submission" date="2018-05" db="EMBL/GenBank/DDBJ databases">
        <title>Genomic Encyclopedia of Type Strains, Phase IV (KMG-IV): sequencing the most valuable type-strain genomes for metagenomic binning, comparative biology and taxonomic classification.</title>
        <authorList>
            <person name="Goeker M."/>
        </authorList>
    </citation>
    <scope>NUCLEOTIDE SEQUENCE [LARGE SCALE GENOMIC DNA]</scope>
    <source>
        <strain evidence="1 2">DSM 28816</strain>
    </source>
</reference>
<sequence>MAVGDIIVPYCHAKLYKRIGKINMIKKIYASYDEQIIRVYQAFSNEIADEALKLGYLGNKFRLNRMTWIKPSFLWMMYRSGWATKEKQERVLAFDIKIEGFREMLQSVVLSNYDETIYGNCEIWKKMKEKSEVICQWDPDRNISLEPLDRRAIQLGIRGEMVYKYVNTWTVKITDITNTAYKIKYLYDIKRTDEIELPIEKEFSLSDKEKFILGIKER</sequence>